<evidence type="ECO:0000313" key="3">
    <source>
        <dbReference type="Proteomes" id="UP000191905"/>
    </source>
</evidence>
<dbReference type="EMBL" id="MDET01000036">
    <property type="protein sequence ID" value="OQM74158.1"/>
    <property type="molecule type" value="Genomic_DNA"/>
</dbReference>
<comment type="caution">
    <text evidence="2">The sequence shown here is derived from an EMBL/GenBank/DDBJ whole genome shotgun (WGS) entry which is preliminary data.</text>
</comment>
<dbReference type="InterPro" id="IPR042100">
    <property type="entry name" value="Bug_dom1"/>
</dbReference>
<dbReference type="InterPro" id="IPR005064">
    <property type="entry name" value="BUG"/>
</dbReference>
<dbReference type="PANTHER" id="PTHR42928:SF5">
    <property type="entry name" value="BLR1237 PROTEIN"/>
    <property type="match status" value="1"/>
</dbReference>
<dbReference type="Gene3D" id="3.40.190.10">
    <property type="entry name" value="Periplasmic binding protein-like II"/>
    <property type="match status" value="1"/>
</dbReference>
<dbReference type="SUPFAM" id="SSF53850">
    <property type="entry name" value="Periplasmic binding protein-like II"/>
    <property type="match status" value="1"/>
</dbReference>
<proteinExistence type="inferred from homology"/>
<dbReference type="RefSeq" id="WP_080921030.1">
    <property type="nucleotide sequence ID" value="NZ_MDET01000036.1"/>
</dbReference>
<evidence type="ECO:0008006" key="4">
    <source>
        <dbReference type="Google" id="ProtNLM"/>
    </source>
</evidence>
<dbReference type="PIRSF" id="PIRSF017082">
    <property type="entry name" value="YflP"/>
    <property type="match status" value="1"/>
</dbReference>
<dbReference type="CDD" id="cd07012">
    <property type="entry name" value="PBP2_Bug_TTT"/>
    <property type="match status" value="1"/>
</dbReference>
<dbReference type="OrthoDB" id="7243230at2"/>
<dbReference type="PANTHER" id="PTHR42928">
    <property type="entry name" value="TRICARBOXYLATE-BINDING PROTEIN"/>
    <property type="match status" value="1"/>
</dbReference>
<protein>
    <recommendedName>
        <fullName evidence="4">ABC transporter substrate-binding protein</fullName>
    </recommendedName>
</protein>
<dbReference type="STRING" id="1873176.BFN67_22430"/>
<dbReference type="Pfam" id="PF03401">
    <property type="entry name" value="TctC"/>
    <property type="match status" value="1"/>
</dbReference>
<comment type="similarity">
    <text evidence="1">Belongs to the UPF0065 (bug) family.</text>
</comment>
<evidence type="ECO:0000313" key="2">
    <source>
        <dbReference type="EMBL" id="OQM74158.1"/>
    </source>
</evidence>
<dbReference type="AlphaFoldDB" id="A0A1V8RLT4"/>
<name>A0A1V8RLT4_9HYPH</name>
<organism evidence="2 3">
    <name type="scientific">Manganibacter manganicus</name>
    <dbReference type="NCBI Taxonomy" id="1873176"/>
    <lineage>
        <taxon>Bacteria</taxon>
        <taxon>Pseudomonadati</taxon>
        <taxon>Pseudomonadota</taxon>
        <taxon>Alphaproteobacteria</taxon>
        <taxon>Hyphomicrobiales</taxon>
        <taxon>Phyllobacteriaceae</taxon>
        <taxon>Manganibacter</taxon>
    </lineage>
</organism>
<sequence>MKTTARILGVIALLASFIGTALGADYPQKPIRVIVPLAAGGGSDIFARMLQPGLQQDLGVPVVIVNVPGAGTAIGSRQVLTAGSDGYTVLLNHVALHSLYALGKTDFSYKDFAVVAGTTAVPNMIAVRADSPYKSLADLFGAAKEKPDSIVAGVNIGAPNHLSIALAAARGGGAKFRYVQTGGATQTVTALLGGQAAVGVLTTADAAPFRDTNELRFIAVLDDDRNADYPDVPTAKEQGVDVRMVLDYYWYMPKGTPQERIDRFADALEKLMNDEATRKSLKELLIDPTFTRGKDAEAALAAGLSATQDAAKAAGLGKK</sequence>
<keyword evidence="3" id="KW-1185">Reference proteome</keyword>
<reference evidence="2 3" key="1">
    <citation type="journal article" date="2016" name="Int. J. Syst. Evol. Microbiol.">
        <title>Pseudaminobacter manganicus sp. nov., isolated from sludge of a manganese mine.</title>
        <authorList>
            <person name="Li J."/>
            <person name="Huang J."/>
            <person name="Liao S."/>
            <person name="Wang G."/>
        </authorList>
    </citation>
    <scope>NUCLEOTIDE SEQUENCE [LARGE SCALE GENOMIC DNA]</scope>
    <source>
        <strain evidence="2 3">JH-7</strain>
    </source>
</reference>
<evidence type="ECO:0000256" key="1">
    <source>
        <dbReference type="ARBA" id="ARBA00006987"/>
    </source>
</evidence>
<accession>A0A1V8RLT4</accession>
<dbReference type="Proteomes" id="UP000191905">
    <property type="component" value="Unassembled WGS sequence"/>
</dbReference>
<dbReference type="Gene3D" id="3.40.190.150">
    <property type="entry name" value="Bordetella uptake gene, domain 1"/>
    <property type="match status" value="1"/>
</dbReference>
<gene>
    <name evidence="2" type="ORF">BFN67_22430</name>
</gene>